<evidence type="ECO:0000313" key="1">
    <source>
        <dbReference type="EMBL" id="CAA2617482.1"/>
    </source>
</evidence>
<dbReference type="EMBL" id="CACRZD030000003">
    <property type="protein sequence ID" value="CAA6657178.1"/>
    <property type="molecule type" value="Genomic_DNA"/>
</dbReference>
<organism evidence="1">
    <name type="scientific">Spirodela intermedia</name>
    <name type="common">Intermediate duckweed</name>
    <dbReference type="NCBI Taxonomy" id="51605"/>
    <lineage>
        <taxon>Eukaryota</taxon>
        <taxon>Viridiplantae</taxon>
        <taxon>Streptophyta</taxon>
        <taxon>Embryophyta</taxon>
        <taxon>Tracheophyta</taxon>
        <taxon>Spermatophyta</taxon>
        <taxon>Magnoliopsida</taxon>
        <taxon>Liliopsida</taxon>
        <taxon>Araceae</taxon>
        <taxon>Lemnoideae</taxon>
        <taxon>Spirodela</taxon>
    </lineage>
</organism>
<evidence type="ECO:0000313" key="2">
    <source>
        <dbReference type="EMBL" id="CAA6675727.1"/>
    </source>
</evidence>
<accession>A0A7I8II53</accession>
<keyword evidence="3" id="KW-1185">Reference proteome</keyword>
<reference evidence="1 3" key="1">
    <citation type="submission" date="2019-12" db="EMBL/GenBank/DDBJ databases">
        <authorList>
            <person name="Scholz U."/>
            <person name="Mascher M."/>
            <person name="Fiebig A."/>
        </authorList>
    </citation>
    <scope>NUCLEOTIDE SEQUENCE</scope>
</reference>
<protein>
    <submittedName>
        <fullName evidence="1">Uncharacterized protein</fullName>
    </submittedName>
</protein>
<dbReference type="EMBL" id="CACRZD030000395">
    <property type="protein sequence ID" value="CAA6675727.1"/>
    <property type="molecule type" value="Genomic_DNA"/>
</dbReference>
<evidence type="ECO:0000313" key="3">
    <source>
        <dbReference type="Proteomes" id="UP001189122"/>
    </source>
</evidence>
<proteinExistence type="predicted"/>
<name>A0A7I8II53_SPIIN</name>
<sequence>MVKKGGTVSTSSECEGEMVLSAPSFKLSKTNYYICVINMEVYLDSHDLWQAIVEENVSEKKDWLALLAIFSTIPEEMMIMLDAKKTANEN</sequence>
<dbReference type="Proteomes" id="UP001189122">
    <property type="component" value="Unassembled WGS sequence"/>
</dbReference>
<dbReference type="AlphaFoldDB" id="A0A7I8II53"/>
<gene>
    <name evidence="1" type="ORF">SI7747_03003648</name>
    <name evidence="2" type="ORF">SI7747_UN022069</name>
</gene>
<dbReference type="EMBL" id="LR743590">
    <property type="protein sequence ID" value="CAA2617482.1"/>
    <property type="molecule type" value="Genomic_DNA"/>
</dbReference>